<name>A0A0C3AYA9_PILCF</name>
<reference evidence="2" key="2">
    <citation type="submission" date="2015-01" db="EMBL/GenBank/DDBJ databases">
        <title>Evolutionary Origins and Diversification of the Mycorrhizal Mutualists.</title>
        <authorList>
            <consortium name="DOE Joint Genome Institute"/>
            <consortium name="Mycorrhizal Genomics Consortium"/>
            <person name="Kohler A."/>
            <person name="Kuo A."/>
            <person name="Nagy L.G."/>
            <person name="Floudas D."/>
            <person name="Copeland A."/>
            <person name="Barry K.W."/>
            <person name="Cichocki N."/>
            <person name="Veneault-Fourrey C."/>
            <person name="LaButti K."/>
            <person name="Lindquist E.A."/>
            <person name="Lipzen A."/>
            <person name="Lundell T."/>
            <person name="Morin E."/>
            <person name="Murat C."/>
            <person name="Riley R."/>
            <person name="Ohm R."/>
            <person name="Sun H."/>
            <person name="Tunlid A."/>
            <person name="Henrissat B."/>
            <person name="Grigoriev I.V."/>
            <person name="Hibbett D.S."/>
            <person name="Martin F."/>
        </authorList>
    </citation>
    <scope>NUCLEOTIDE SEQUENCE [LARGE SCALE GENOMIC DNA]</scope>
    <source>
        <strain evidence="2">F 1598</strain>
    </source>
</reference>
<organism evidence="1 2">
    <name type="scientific">Piloderma croceum (strain F 1598)</name>
    <dbReference type="NCBI Taxonomy" id="765440"/>
    <lineage>
        <taxon>Eukaryota</taxon>
        <taxon>Fungi</taxon>
        <taxon>Dikarya</taxon>
        <taxon>Basidiomycota</taxon>
        <taxon>Agaricomycotina</taxon>
        <taxon>Agaricomycetes</taxon>
        <taxon>Agaricomycetidae</taxon>
        <taxon>Atheliales</taxon>
        <taxon>Atheliaceae</taxon>
        <taxon>Piloderma</taxon>
    </lineage>
</organism>
<protein>
    <submittedName>
        <fullName evidence="1">Uncharacterized protein</fullName>
    </submittedName>
</protein>
<sequence>MHQLPPELCTEIFSLACRDSGFTGRSLSLVSRYVHETSKEAKLQSISIHGYDEIIAFAALLERTPLHLRSVRFCFISSQDRCMDETQAAWNGMQQLSVPDTSAAARNAYSREHRRLVDIWARSVDTDRKRDLARVEPKAIAFDSILKNIASTVEALEVDFDNRYDLKRHSLQTLTLPKITHLAIHGPSPLVPVGFTQQPILRPCPSLRRLHITIKASQKASVKPKCIFQHIPVLTPFLTHLRLSGFQDSEWIGASYLWAALGHPRKSWLEVDKLPETIETVLIQLQIPFSGTRDPSYDRLTRDCHELQNTDGRVCLLQPCDLTRDFSGRSPHRDYDLVENSNWLDWINGGEGCWDTSDRMQ</sequence>
<dbReference type="STRING" id="765440.A0A0C3AYA9"/>
<evidence type="ECO:0000313" key="1">
    <source>
        <dbReference type="EMBL" id="KIM78998.1"/>
    </source>
</evidence>
<accession>A0A0C3AYA9</accession>
<proteinExistence type="predicted"/>
<keyword evidence="2" id="KW-1185">Reference proteome</keyword>
<dbReference type="Proteomes" id="UP000054166">
    <property type="component" value="Unassembled WGS sequence"/>
</dbReference>
<dbReference type="EMBL" id="KN833012">
    <property type="protein sequence ID" value="KIM78998.1"/>
    <property type="molecule type" value="Genomic_DNA"/>
</dbReference>
<dbReference type="InParanoid" id="A0A0C3AYA9"/>
<dbReference type="AlphaFoldDB" id="A0A0C3AYA9"/>
<dbReference type="HOGENOM" id="CLU_041942_1_0_1"/>
<evidence type="ECO:0000313" key="2">
    <source>
        <dbReference type="Proteomes" id="UP000054166"/>
    </source>
</evidence>
<dbReference type="OrthoDB" id="2758338at2759"/>
<gene>
    <name evidence="1" type="ORF">PILCRDRAFT_823866</name>
</gene>
<reference evidence="1 2" key="1">
    <citation type="submission" date="2014-04" db="EMBL/GenBank/DDBJ databases">
        <authorList>
            <consortium name="DOE Joint Genome Institute"/>
            <person name="Kuo A."/>
            <person name="Tarkka M."/>
            <person name="Buscot F."/>
            <person name="Kohler A."/>
            <person name="Nagy L.G."/>
            <person name="Floudas D."/>
            <person name="Copeland A."/>
            <person name="Barry K.W."/>
            <person name="Cichocki N."/>
            <person name="Veneault-Fourrey C."/>
            <person name="LaButti K."/>
            <person name="Lindquist E.A."/>
            <person name="Lipzen A."/>
            <person name="Lundell T."/>
            <person name="Morin E."/>
            <person name="Murat C."/>
            <person name="Sun H."/>
            <person name="Tunlid A."/>
            <person name="Henrissat B."/>
            <person name="Grigoriev I.V."/>
            <person name="Hibbett D.S."/>
            <person name="Martin F."/>
            <person name="Nordberg H.P."/>
            <person name="Cantor M.N."/>
            <person name="Hua S.X."/>
        </authorList>
    </citation>
    <scope>NUCLEOTIDE SEQUENCE [LARGE SCALE GENOMIC DNA]</scope>
    <source>
        <strain evidence="1 2">F 1598</strain>
    </source>
</reference>